<sequence>MMGKYKFTMRNLNEQNQYDILYPEILLDNIIDYEPSGAQFIVYCATGTVAQAVSGGKTLSATSEDGIATIGNVGYGTWTVTAGSNTATIEVREFKQYKVFAALNDYSWAEISAVSASGDAANLFSVGDTKSIILNGTVGNTTFSNVKIDAYILGINHNAEIEGNNRIHFCIGKVNNKTVGLADNQYGQYPMTSSGYFSMSYGNDNTNSGGWKGCYMRSTIMPAIKDALPTDLQNVLKTVTKFTDNTGGSSGSSSNVTATTETICLEAEFEVQGRGRYANSYEQNKQQQYDYYKNGNSKVRYKYNDTNSAVWWWNRSPSSGSRHFCGVDTGGSASRSYSRYCYAVAPLLLCLIKHNIILPLEIIL</sequence>
<protein>
    <recommendedName>
        <fullName evidence="1">DUF6273 domain-containing protein</fullName>
    </recommendedName>
</protein>
<dbReference type="InterPro" id="IPR046240">
    <property type="entry name" value="DUF6273"/>
</dbReference>
<proteinExistence type="predicted"/>
<dbReference type="Pfam" id="PF19789">
    <property type="entry name" value="DUF6273"/>
    <property type="match status" value="1"/>
</dbReference>
<evidence type="ECO:0000259" key="1">
    <source>
        <dbReference type="Pfam" id="PF19789"/>
    </source>
</evidence>
<feature type="domain" description="DUF6273" evidence="1">
    <location>
        <begin position="202"/>
        <end position="347"/>
    </location>
</feature>
<name>A0A8S5R259_9CAUD</name>
<evidence type="ECO:0000313" key="2">
    <source>
        <dbReference type="EMBL" id="DAE25440.1"/>
    </source>
</evidence>
<dbReference type="EMBL" id="BK015797">
    <property type="protein sequence ID" value="DAE25440.1"/>
    <property type="molecule type" value="Genomic_DNA"/>
</dbReference>
<organism evidence="2">
    <name type="scientific">Siphoviridae sp. ct6d71</name>
    <dbReference type="NCBI Taxonomy" id="2826298"/>
    <lineage>
        <taxon>Viruses</taxon>
        <taxon>Duplodnaviria</taxon>
        <taxon>Heunggongvirae</taxon>
        <taxon>Uroviricota</taxon>
        <taxon>Caudoviricetes</taxon>
    </lineage>
</organism>
<accession>A0A8S5R259</accession>
<reference evidence="2" key="1">
    <citation type="journal article" date="2021" name="Proc. Natl. Acad. Sci. U.S.A.">
        <title>A Catalog of Tens of Thousands of Viruses from Human Metagenomes Reveals Hidden Associations with Chronic Diseases.</title>
        <authorList>
            <person name="Tisza M.J."/>
            <person name="Buck C.B."/>
        </authorList>
    </citation>
    <scope>NUCLEOTIDE SEQUENCE</scope>
    <source>
        <strain evidence="2">Ct6d71</strain>
    </source>
</reference>